<evidence type="ECO:0000313" key="3">
    <source>
        <dbReference type="EMBL" id="PTQ89515.1"/>
    </source>
</evidence>
<protein>
    <recommendedName>
        <fullName evidence="2">START domain-containing protein</fullName>
    </recommendedName>
</protein>
<dbReference type="InterPro" id="IPR023393">
    <property type="entry name" value="START-like_dom_sf"/>
</dbReference>
<evidence type="ECO:0000313" key="4">
    <source>
        <dbReference type="Proteomes" id="UP000244223"/>
    </source>
</evidence>
<dbReference type="SUPFAM" id="SSF55961">
    <property type="entry name" value="Bet v1-like"/>
    <property type="match status" value="1"/>
</dbReference>
<gene>
    <name evidence="3" type="ORF">C8N29_10646</name>
</gene>
<dbReference type="InterPro" id="IPR002913">
    <property type="entry name" value="START_lipid-bd_dom"/>
</dbReference>
<dbReference type="Gene3D" id="3.30.530.20">
    <property type="match status" value="1"/>
</dbReference>
<keyword evidence="1" id="KW-0732">Signal</keyword>
<dbReference type="PROSITE" id="PS50848">
    <property type="entry name" value="START"/>
    <property type="match status" value="1"/>
</dbReference>
<evidence type="ECO:0000259" key="2">
    <source>
        <dbReference type="PROSITE" id="PS50848"/>
    </source>
</evidence>
<comment type="caution">
    <text evidence="3">The sequence shown here is derived from an EMBL/GenBank/DDBJ whole genome shotgun (WGS) entry which is preliminary data.</text>
</comment>
<accession>A0A2T5IZP8</accession>
<feature type="signal peptide" evidence="1">
    <location>
        <begin position="1"/>
        <end position="27"/>
    </location>
</feature>
<feature type="domain" description="START" evidence="2">
    <location>
        <begin position="26"/>
        <end position="222"/>
    </location>
</feature>
<reference evidence="3 4" key="1">
    <citation type="submission" date="2018-04" db="EMBL/GenBank/DDBJ databases">
        <title>Genomic Encyclopedia of Archaeal and Bacterial Type Strains, Phase II (KMG-II): from individual species to whole genera.</title>
        <authorList>
            <person name="Goeker M."/>
        </authorList>
    </citation>
    <scope>NUCLEOTIDE SEQUENCE [LARGE SCALE GENOMIC DNA]</scope>
    <source>
        <strain evidence="3 4">DSM 5822</strain>
    </source>
</reference>
<dbReference type="EMBL" id="QAON01000006">
    <property type="protein sequence ID" value="PTQ89515.1"/>
    <property type="molecule type" value="Genomic_DNA"/>
</dbReference>
<dbReference type="GO" id="GO:0008289">
    <property type="term" value="F:lipid binding"/>
    <property type="evidence" value="ECO:0007669"/>
    <property type="project" value="InterPro"/>
</dbReference>
<dbReference type="RefSeq" id="WP_107865480.1">
    <property type="nucleotide sequence ID" value="NZ_QAON01000006.1"/>
</dbReference>
<evidence type="ECO:0000256" key="1">
    <source>
        <dbReference type="SAM" id="SignalP"/>
    </source>
</evidence>
<dbReference type="AlphaFoldDB" id="A0A2T5IZP8"/>
<organism evidence="3 4">
    <name type="scientific">Agitococcus lubricus</name>
    <dbReference type="NCBI Taxonomy" id="1077255"/>
    <lineage>
        <taxon>Bacteria</taxon>
        <taxon>Pseudomonadati</taxon>
        <taxon>Pseudomonadota</taxon>
        <taxon>Gammaproteobacteria</taxon>
        <taxon>Moraxellales</taxon>
        <taxon>Moraxellaceae</taxon>
        <taxon>Agitococcus</taxon>
    </lineage>
</organism>
<dbReference type="Proteomes" id="UP000244223">
    <property type="component" value="Unassembled WGS sequence"/>
</dbReference>
<proteinExistence type="predicted"/>
<keyword evidence="4" id="KW-1185">Reference proteome</keyword>
<dbReference type="OrthoDB" id="1845996at2"/>
<feature type="chain" id="PRO_5015772502" description="START domain-containing protein" evidence="1">
    <location>
        <begin position="28"/>
        <end position="242"/>
    </location>
</feature>
<sequence>MQKTAKKMLQLTLICSVFLMGAQPVLAKNEDNDLDELTVQLGNEWRIVKDDKRRAIKSYAKLENDKRFRSFKVEAVMNTSIDVIGRVLFDFDNYYKWYWQVKDIKLLKKVSETEHYLYLAHHAPPTIPDRDVILHTVIEPYSSNHPYVIFKVKAAPNYIPVKPPLIRMLAEDMLLKMTPIGQNKVRLEAEGYVDPNGKEPVWATNFIQRSAPYSIIKGLQYMTTLEEYQKPASNPEFTLRVN</sequence>
<name>A0A2T5IZP8_9GAMM</name>